<dbReference type="Gramene" id="KQK00142">
    <property type="protein sequence ID" value="KQK00142"/>
    <property type="gene ID" value="BRADI_3g47570v3"/>
</dbReference>
<dbReference type="EMBL" id="CM000882">
    <property type="protein sequence ID" value="KQK00142.1"/>
    <property type="molecule type" value="Genomic_DNA"/>
</dbReference>
<dbReference type="OMA" id="HASANPV"/>
<dbReference type="SMART" id="SM00369">
    <property type="entry name" value="LRR_TYP"/>
    <property type="match status" value="7"/>
</dbReference>
<sequence>MDPTPNSHPILTYVLTRLPSIKTRGSPSLSSPRDIEQAAAPPSPSPRAPSGPAEFELVERMPGLRHPSVLASMTRAVADISHARDAIRLLDPRPDHELVDSARAFLRSRSQSAGDREEDGDVEEKVATSREVVRLDEEHEAYGALLRDAEEKLERVYRMAMHGREVVERSGKGGEEGSGAVDEEVVRVLKEAEEGNVVEQVHLADRQLHHLPEPFGRIRGLLVLNVSRNQLQTVPDAIGGLEHLEELRLASNALVSLPDTIGLLSNLKILDVSGNKLRSLPDSISKCRSLVELDASYNVLAYLPTGIGHELVNLQKLWVHLNKLRSLPSSVCEMRSLRLLDAHFNELRGLPAAIGKLAALESLNLSSNFSDMRDLPESFCDLVGLRELDLSNNQIHELPDRFGQLDRLELLSLDQNPLAVPPMEVVAEGVGAVKEYMTKRLLAEEERRRNAVEAAESPRSSTPMAWLSRSVSSLSTWVSGQDKPADEDAFLEQEL</sequence>
<dbReference type="GO" id="GO:0009416">
    <property type="term" value="P:response to light stimulus"/>
    <property type="evidence" value="ECO:0007669"/>
    <property type="project" value="UniProtKB-ARBA"/>
</dbReference>
<evidence type="ECO:0000256" key="3">
    <source>
        <dbReference type="ARBA" id="ARBA00023786"/>
    </source>
</evidence>
<dbReference type="eggNOG" id="KOG0619">
    <property type="taxonomic scope" value="Eukaryota"/>
</dbReference>
<dbReference type="AlphaFoldDB" id="I1IB52"/>
<evidence type="ECO:0000313" key="7">
    <source>
        <dbReference type="EnsemblPlants" id="KQK00142"/>
    </source>
</evidence>
<evidence type="ECO:0000256" key="5">
    <source>
        <dbReference type="SAM" id="MobiDB-lite"/>
    </source>
</evidence>
<dbReference type="InterPro" id="IPR050216">
    <property type="entry name" value="LRR_domain-containing"/>
</dbReference>
<evidence type="ECO:0000256" key="4">
    <source>
        <dbReference type="ARBA" id="ARBA00037519"/>
    </source>
</evidence>
<dbReference type="OrthoDB" id="1668230at2759"/>
<dbReference type="HOGENOM" id="CLU_021557_0_0_1"/>
<dbReference type="SMART" id="SM00364">
    <property type="entry name" value="LRR_BAC"/>
    <property type="match status" value="7"/>
</dbReference>
<dbReference type="RefSeq" id="XP_003572676.1">
    <property type="nucleotide sequence ID" value="XM_003572628.4"/>
</dbReference>
<protein>
    <recommendedName>
        <fullName evidence="9">Plant intracellular Ras-group-related LRR protein 3</fullName>
    </recommendedName>
</protein>
<gene>
    <name evidence="7" type="primary">LOC100823788</name>
    <name evidence="6" type="ORF">BRADI_3g47570v3</name>
</gene>
<dbReference type="Pfam" id="PF13855">
    <property type="entry name" value="LRR_8"/>
    <property type="match status" value="2"/>
</dbReference>
<dbReference type="GO" id="GO:0035556">
    <property type="term" value="P:intracellular signal transduction"/>
    <property type="evidence" value="ECO:0000318"/>
    <property type="project" value="GO_Central"/>
</dbReference>
<evidence type="ECO:0000256" key="1">
    <source>
        <dbReference type="ARBA" id="ARBA00022614"/>
    </source>
</evidence>
<dbReference type="PANTHER" id="PTHR48051:SF54">
    <property type="entry name" value="LEUCINE-RICH REPEAT-CONTAINING PROTEIN"/>
    <property type="match status" value="1"/>
</dbReference>
<keyword evidence="2" id="KW-0677">Repeat</keyword>
<accession>I1IB52</accession>
<dbReference type="InterPro" id="IPR001611">
    <property type="entry name" value="Leu-rich_rpt"/>
</dbReference>
<dbReference type="KEGG" id="bdi:100823788"/>
<reference evidence="7" key="3">
    <citation type="submission" date="2018-08" db="UniProtKB">
        <authorList>
            <consortium name="EnsemblPlants"/>
        </authorList>
    </citation>
    <scope>IDENTIFICATION</scope>
    <source>
        <strain evidence="7">cv. Bd21</strain>
    </source>
</reference>
<comment type="similarity">
    <text evidence="3">Belongs to the SHOC2 family.</text>
</comment>
<keyword evidence="8" id="KW-1185">Reference proteome</keyword>
<dbReference type="Gene3D" id="3.80.10.10">
    <property type="entry name" value="Ribonuclease Inhibitor"/>
    <property type="match status" value="1"/>
</dbReference>
<dbReference type="Proteomes" id="UP000008810">
    <property type="component" value="Chromosome 3"/>
</dbReference>
<dbReference type="STRING" id="15368.I1IB52"/>
<feature type="region of interest" description="Disordered" evidence="5">
    <location>
        <begin position="22"/>
        <end position="53"/>
    </location>
</feature>
<evidence type="ECO:0000313" key="6">
    <source>
        <dbReference type="EMBL" id="KQK00142.1"/>
    </source>
</evidence>
<comment type="function">
    <text evidence="4">Leucine-rich repeat protein that likely mediates protein interactions, possibly in the context of signal transduction.</text>
</comment>
<dbReference type="GeneID" id="100823788"/>
<evidence type="ECO:0000313" key="8">
    <source>
        <dbReference type="Proteomes" id="UP000008810"/>
    </source>
</evidence>
<dbReference type="InterPro" id="IPR003591">
    <property type="entry name" value="Leu-rich_rpt_typical-subtyp"/>
</dbReference>
<feature type="region of interest" description="Disordered" evidence="5">
    <location>
        <begin position="476"/>
        <end position="495"/>
    </location>
</feature>
<name>I1IB52_BRADI</name>
<dbReference type="SUPFAM" id="SSF52058">
    <property type="entry name" value="L domain-like"/>
    <property type="match status" value="1"/>
</dbReference>
<feature type="compositionally biased region" description="Acidic residues" evidence="5">
    <location>
        <begin position="485"/>
        <end position="495"/>
    </location>
</feature>
<dbReference type="EnsemblPlants" id="KQK00142">
    <property type="protein sequence ID" value="KQK00142"/>
    <property type="gene ID" value="BRADI_3g47570v3"/>
</dbReference>
<reference evidence="6" key="2">
    <citation type="submission" date="2017-06" db="EMBL/GenBank/DDBJ databases">
        <title>WGS assembly of Brachypodium distachyon.</title>
        <authorList>
            <consortium name="The International Brachypodium Initiative"/>
            <person name="Lucas S."/>
            <person name="Harmon-Smith M."/>
            <person name="Lail K."/>
            <person name="Tice H."/>
            <person name="Grimwood J."/>
            <person name="Bruce D."/>
            <person name="Barry K."/>
            <person name="Shu S."/>
            <person name="Lindquist E."/>
            <person name="Wang M."/>
            <person name="Pitluck S."/>
            <person name="Vogel J.P."/>
            <person name="Garvin D.F."/>
            <person name="Mockler T.C."/>
            <person name="Schmutz J."/>
            <person name="Rokhsar D."/>
            <person name="Bevan M.W."/>
        </authorList>
    </citation>
    <scope>NUCLEOTIDE SEQUENCE</scope>
    <source>
        <strain evidence="6">Bd21</strain>
    </source>
</reference>
<keyword evidence="1" id="KW-0433">Leucine-rich repeat</keyword>
<reference evidence="6 7" key="1">
    <citation type="journal article" date="2010" name="Nature">
        <title>Genome sequencing and analysis of the model grass Brachypodium distachyon.</title>
        <authorList>
            <consortium name="International Brachypodium Initiative"/>
        </authorList>
    </citation>
    <scope>NUCLEOTIDE SEQUENCE [LARGE SCALE GENOMIC DNA]</scope>
    <source>
        <strain evidence="6">Bd21</strain>
        <strain evidence="7">cv. Bd21</strain>
    </source>
</reference>
<dbReference type="PROSITE" id="PS51450">
    <property type="entry name" value="LRR"/>
    <property type="match status" value="3"/>
</dbReference>
<evidence type="ECO:0008006" key="9">
    <source>
        <dbReference type="Google" id="ProtNLM"/>
    </source>
</evidence>
<dbReference type="InterPro" id="IPR032675">
    <property type="entry name" value="LRR_dom_sf"/>
</dbReference>
<evidence type="ECO:0000256" key="2">
    <source>
        <dbReference type="ARBA" id="ARBA00022737"/>
    </source>
</evidence>
<proteinExistence type="inferred from homology"/>
<organism evidence="7">
    <name type="scientific">Brachypodium distachyon</name>
    <name type="common">Purple false brome</name>
    <name type="synonym">Trachynia distachya</name>
    <dbReference type="NCBI Taxonomy" id="15368"/>
    <lineage>
        <taxon>Eukaryota</taxon>
        <taxon>Viridiplantae</taxon>
        <taxon>Streptophyta</taxon>
        <taxon>Embryophyta</taxon>
        <taxon>Tracheophyta</taxon>
        <taxon>Spermatophyta</taxon>
        <taxon>Magnoliopsida</taxon>
        <taxon>Liliopsida</taxon>
        <taxon>Poales</taxon>
        <taxon>Poaceae</taxon>
        <taxon>BOP clade</taxon>
        <taxon>Pooideae</taxon>
        <taxon>Stipodae</taxon>
        <taxon>Brachypodieae</taxon>
        <taxon>Brachypodium</taxon>
    </lineage>
</organism>
<dbReference type="PANTHER" id="PTHR48051">
    <property type="match status" value="1"/>
</dbReference>
<dbReference type="FunFam" id="3.80.10.10:FF:000405">
    <property type="entry name" value="Plant intracellular Ras-group-related LRR protein 4"/>
    <property type="match status" value="1"/>
</dbReference>